<gene>
    <name evidence="2" type="ORF">A2527_11115</name>
</gene>
<evidence type="ECO:0000313" key="2">
    <source>
        <dbReference type="EMBL" id="OGG93665.1"/>
    </source>
</evidence>
<accession>A0A1F6G6D2</accession>
<dbReference type="PROSITE" id="PS50801">
    <property type="entry name" value="STAS"/>
    <property type="match status" value="1"/>
</dbReference>
<feature type="domain" description="STAS" evidence="1">
    <location>
        <begin position="18"/>
        <end position="103"/>
    </location>
</feature>
<comment type="caution">
    <text evidence="2">The sequence shown here is derived from an EMBL/GenBank/DDBJ whole genome shotgun (WGS) entry which is preliminary data.</text>
</comment>
<protein>
    <recommendedName>
        <fullName evidence="1">STAS domain-containing protein</fullName>
    </recommendedName>
</protein>
<evidence type="ECO:0000259" key="1">
    <source>
        <dbReference type="PROSITE" id="PS50801"/>
    </source>
</evidence>
<reference evidence="2 3" key="1">
    <citation type="journal article" date="2016" name="Nat. Commun.">
        <title>Thousands of microbial genomes shed light on interconnected biogeochemical processes in an aquifer system.</title>
        <authorList>
            <person name="Anantharaman K."/>
            <person name="Brown C.T."/>
            <person name="Hug L.A."/>
            <person name="Sharon I."/>
            <person name="Castelle C.J."/>
            <person name="Probst A.J."/>
            <person name="Thomas B.C."/>
            <person name="Singh A."/>
            <person name="Wilkins M.J."/>
            <person name="Karaoz U."/>
            <person name="Brodie E.L."/>
            <person name="Williams K.H."/>
            <person name="Hubbard S.S."/>
            <person name="Banfield J.F."/>
        </authorList>
    </citation>
    <scope>NUCLEOTIDE SEQUENCE [LARGE SCALE GENOMIC DNA]</scope>
</reference>
<evidence type="ECO:0000313" key="3">
    <source>
        <dbReference type="Proteomes" id="UP000178449"/>
    </source>
</evidence>
<dbReference type="EMBL" id="MFNE01000046">
    <property type="protein sequence ID" value="OGG93665.1"/>
    <property type="molecule type" value="Genomic_DNA"/>
</dbReference>
<dbReference type="InterPro" id="IPR002645">
    <property type="entry name" value="STAS_dom"/>
</dbReference>
<dbReference type="Pfam" id="PF01740">
    <property type="entry name" value="STAS"/>
    <property type="match status" value="1"/>
</dbReference>
<proteinExistence type="predicted"/>
<dbReference type="CDD" id="cd07043">
    <property type="entry name" value="STAS_anti-anti-sigma_factors"/>
    <property type="match status" value="1"/>
</dbReference>
<dbReference type="SUPFAM" id="SSF52091">
    <property type="entry name" value="SpoIIaa-like"/>
    <property type="match status" value="1"/>
</dbReference>
<dbReference type="InterPro" id="IPR036513">
    <property type="entry name" value="STAS_dom_sf"/>
</dbReference>
<organism evidence="2 3">
    <name type="scientific">Candidatus Lambdaproteobacteria bacterium RIFOXYD2_FULL_50_16</name>
    <dbReference type="NCBI Taxonomy" id="1817772"/>
    <lineage>
        <taxon>Bacteria</taxon>
        <taxon>Pseudomonadati</taxon>
        <taxon>Pseudomonadota</taxon>
        <taxon>Candidatus Lambdaproteobacteria</taxon>
    </lineage>
</organism>
<dbReference type="Gene3D" id="3.30.750.24">
    <property type="entry name" value="STAS domain"/>
    <property type="match status" value="1"/>
</dbReference>
<sequence length="103" mass="11745">MIRFQSDQERLICIPEQEIIASNVPTMRESLIEKLDADSDWKELIFDCHQVETLDSIGINLIVGLFKKTKATSKGFKVIGCNSSIIKVLQLFRLDEQFTVEAL</sequence>
<name>A0A1F6G6D2_9PROT</name>
<dbReference type="Proteomes" id="UP000178449">
    <property type="component" value="Unassembled WGS sequence"/>
</dbReference>
<dbReference type="STRING" id="1817772.A2527_11115"/>
<dbReference type="AlphaFoldDB" id="A0A1F6G6D2"/>